<dbReference type="EMBL" id="BONF01000048">
    <property type="protein sequence ID" value="GIF85568.1"/>
    <property type="molecule type" value="Genomic_DNA"/>
</dbReference>
<keyword evidence="1" id="KW-0808">Transferase</keyword>
<dbReference type="AlphaFoldDB" id="A0A8J3JS02"/>
<evidence type="ECO:0000313" key="4">
    <source>
        <dbReference type="EMBL" id="GIF85568.1"/>
    </source>
</evidence>
<accession>A0A8J3JS02</accession>
<evidence type="ECO:0000259" key="3">
    <source>
        <dbReference type="SMART" id="SM00563"/>
    </source>
</evidence>
<evidence type="ECO:0000256" key="2">
    <source>
        <dbReference type="ARBA" id="ARBA00023315"/>
    </source>
</evidence>
<organism evidence="4 5">
    <name type="scientific">Catellatospora bangladeshensis</name>
    <dbReference type="NCBI Taxonomy" id="310355"/>
    <lineage>
        <taxon>Bacteria</taxon>
        <taxon>Bacillati</taxon>
        <taxon>Actinomycetota</taxon>
        <taxon>Actinomycetes</taxon>
        <taxon>Micromonosporales</taxon>
        <taxon>Micromonosporaceae</taxon>
        <taxon>Catellatospora</taxon>
    </lineage>
</organism>
<dbReference type="PANTHER" id="PTHR10434:SF11">
    <property type="entry name" value="1-ACYL-SN-GLYCEROL-3-PHOSPHATE ACYLTRANSFERASE"/>
    <property type="match status" value="1"/>
</dbReference>
<keyword evidence="5" id="KW-1185">Reference proteome</keyword>
<evidence type="ECO:0000256" key="1">
    <source>
        <dbReference type="ARBA" id="ARBA00022679"/>
    </source>
</evidence>
<evidence type="ECO:0000313" key="5">
    <source>
        <dbReference type="Proteomes" id="UP000601223"/>
    </source>
</evidence>
<keyword evidence="2 4" id="KW-0012">Acyltransferase</keyword>
<dbReference type="Pfam" id="PF01553">
    <property type="entry name" value="Acyltransferase"/>
    <property type="match status" value="1"/>
</dbReference>
<dbReference type="SUPFAM" id="SSF69593">
    <property type="entry name" value="Glycerol-3-phosphate (1)-acyltransferase"/>
    <property type="match status" value="1"/>
</dbReference>
<gene>
    <name evidence="4" type="primary">plsC_3</name>
    <name evidence="4" type="ORF">Cba03nite_69170</name>
</gene>
<dbReference type="SMART" id="SM00563">
    <property type="entry name" value="PlsC"/>
    <property type="match status" value="1"/>
</dbReference>
<dbReference type="GO" id="GO:0006654">
    <property type="term" value="P:phosphatidic acid biosynthetic process"/>
    <property type="evidence" value="ECO:0007669"/>
    <property type="project" value="TreeGrafter"/>
</dbReference>
<sequence>MTNGTVRRPARCVDAFKQFSAAATGSRGRAVWHSPAVWATVAGVWACREDYRKLIGRLAHTLWRQKVPVLYTVGLWTVAPAIKLGWRPTIEGAEHIPATGGAIFAGNHLSVADELFLGSAVGRHISFWAKEDYFTGSGVSGLFFRTLMGGLGAIPVHRSGGRAALSAFDAAIPVLQEGGLVAVYPEGTRSPDGRLYRGRTGVARLALAADVPIIPVGMIGTDKVQPIGQALPSLKPNQVTVKFGKPIEVGAWKDAESASTAAREVTDTVMTAIQQLTGQEYVPRYAPKKRADEPQE</sequence>
<dbReference type="Proteomes" id="UP000601223">
    <property type="component" value="Unassembled WGS sequence"/>
</dbReference>
<dbReference type="CDD" id="cd07989">
    <property type="entry name" value="LPLAT_AGPAT-like"/>
    <property type="match status" value="1"/>
</dbReference>
<dbReference type="PANTHER" id="PTHR10434">
    <property type="entry name" value="1-ACYL-SN-GLYCEROL-3-PHOSPHATE ACYLTRANSFERASE"/>
    <property type="match status" value="1"/>
</dbReference>
<feature type="domain" description="Phospholipid/glycerol acyltransferase" evidence="3">
    <location>
        <begin position="102"/>
        <end position="221"/>
    </location>
</feature>
<dbReference type="InterPro" id="IPR002123">
    <property type="entry name" value="Plipid/glycerol_acylTrfase"/>
</dbReference>
<comment type="caution">
    <text evidence="4">The sequence shown here is derived from an EMBL/GenBank/DDBJ whole genome shotgun (WGS) entry which is preliminary data.</text>
</comment>
<name>A0A8J3JS02_9ACTN</name>
<protein>
    <submittedName>
        <fullName evidence="4">1-acyl-sn-glycerol-3-phosphate acyltransferase</fullName>
    </submittedName>
</protein>
<dbReference type="GO" id="GO:0005886">
    <property type="term" value="C:plasma membrane"/>
    <property type="evidence" value="ECO:0007669"/>
    <property type="project" value="TreeGrafter"/>
</dbReference>
<dbReference type="GO" id="GO:0003841">
    <property type="term" value="F:1-acylglycerol-3-phosphate O-acyltransferase activity"/>
    <property type="evidence" value="ECO:0007669"/>
    <property type="project" value="TreeGrafter"/>
</dbReference>
<reference evidence="4 5" key="1">
    <citation type="submission" date="2021-01" db="EMBL/GenBank/DDBJ databases">
        <title>Whole genome shotgun sequence of Catellatospora bangladeshensis NBRC 107357.</title>
        <authorList>
            <person name="Komaki H."/>
            <person name="Tamura T."/>
        </authorList>
    </citation>
    <scope>NUCLEOTIDE SEQUENCE [LARGE SCALE GENOMIC DNA]</scope>
    <source>
        <strain evidence="4 5">NBRC 107357</strain>
    </source>
</reference>
<proteinExistence type="predicted"/>